<dbReference type="AlphaFoldDB" id="A0A2K1L1N5"/>
<evidence type="ECO:0000313" key="1">
    <source>
        <dbReference type="EMBL" id="PNR59939.1"/>
    </source>
</evidence>
<keyword evidence="3" id="KW-1185">Reference proteome</keyword>
<organism evidence="1">
    <name type="scientific">Physcomitrium patens</name>
    <name type="common">Spreading-leaved earth moss</name>
    <name type="synonym">Physcomitrella patens</name>
    <dbReference type="NCBI Taxonomy" id="3218"/>
    <lineage>
        <taxon>Eukaryota</taxon>
        <taxon>Viridiplantae</taxon>
        <taxon>Streptophyta</taxon>
        <taxon>Embryophyta</taxon>
        <taxon>Bryophyta</taxon>
        <taxon>Bryophytina</taxon>
        <taxon>Bryopsida</taxon>
        <taxon>Funariidae</taxon>
        <taxon>Funariales</taxon>
        <taxon>Funariaceae</taxon>
        <taxon>Physcomitrium</taxon>
    </lineage>
</organism>
<sequence length="134" mass="15031">MLNFGMIASVASLLKWQIAKVAPGKTLKRENSLSSSNDEEYHLSNRFYTSPKRVRVICTDPDATDSSSNEEDDFRSLRNLQRRLVQEIYTSTESFATPSYHSVFIAKGMQCSMSYASPADGETVVASPNFYDEP</sequence>
<reference evidence="2" key="3">
    <citation type="submission" date="2020-12" db="UniProtKB">
        <authorList>
            <consortium name="EnsemblPlants"/>
        </authorList>
    </citation>
    <scope>IDENTIFICATION</scope>
</reference>
<reference evidence="1 3" key="1">
    <citation type="journal article" date="2008" name="Science">
        <title>The Physcomitrella genome reveals evolutionary insights into the conquest of land by plants.</title>
        <authorList>
            <person name="Rensing S."/>
            <person name="Lang D."/>
            <person name="Zimmer A."/>
            <person name="Terry A."/>
            <person name="Salamov A."/>
            <person name="Shapiro H."/>
            <person name="Nishiyama T."/>
            <person name="Perroud P.-F."/>
            <person name="Lindquist E."/>
            <person name="Kamisugi Y."/>
            <person name="Tanahashi T."/>
            <person name="Sakakibara K."/>
            <person name="Fujita T."/>
            <person name="Oishi K."/>
            <person name="Shin-I T."/>
            <person name="Kuroki Y."/>
            <person name="Toyoda A."/>
            <person name="Suzuki Y."/>
            <person name="Hashimoto A."/>
            <person name="Yamaguchi K."/>
            <person name="Sugano A."/>
            <person name="Kohara Y."/>
            <person name="Fujiyama A."/>
            <person name="Anterola A."/>
            <person name="Aoki S."/>
            <person name="Ashton N."/>
            <person name="Barbazuk W.B."/>
            <person name="Barker E."/>
            <person name="Bennetzen J."/>
            <person name="Bezanilla M."/>
            <person name="Blankenship R."/>
            <person name="Cho S.H."/>
            <person name="Dutcher S."/>
            <person name="Estelle M."/>
            <person name="Fawcett J.A."/>
            <person name="Gundlach H."/>
            <person name="Hanada K."/>
            <person name="Heyl A."/>
            <person name="Hicks K.A."/>
            <person name="Hugh J."/>
            <person name="Lohr M."/>
            <person name="Mayer K."/>
            <person name="Melkozernov A."/>
            <person name="Murata T."/>
            <person name="Nelson D."/>
            <person name="Pils B."/>
            <person name="Prigge M."/>
            <person name="Reiss B."/>
            <person name="Renner T."/>
            <person name="Rombauts S."/>
            <person name="Rushton P."/>
            <person name="Sanderfoot A."/>
            <person name="Schween G."/>
            <person name="Shiu S.-H."/>
            <person name="Stueber K."/>
            <person name="Theodoulou F.L."/>
            <person name="Tu H."/>
            <person name="Van de Peer Y."/>
            <person name="Verrier P.J."/>
            <person name="Waters E."/>
            <person name="Wood A."/>
            <person name="Yang L."/>
            <person name="Cove D."/>
            <person name="Cuming A."/>
            <person name="Hasebe M."/>
            <person name="Lucas S."/>
            <person name="Mishler D.B."/>
            <person name="Reski R."/>
            <person name="Grigoriev I."/>
            <person name="Quatrano R.S."/>
            <person name="Boore J.L."/>
        </authorList>
    </citation>
    <scope>NUCLEOTIDE SEQUENCE [LARGE SCALE GENOMIC DNA]</scope>
    <source>
        <strain evidence="2 3">cv. Gransden 2004</strain>
    </source>
</reference>
<dbReference type="EMBL" id="ABEU02000002">
    <property type="protein sequence ID" value="PNR59939.1"/>
    <property type="molecule type" value="Genomic_DNA"/>
</dbReference>
<dbReference type="EnsemblPlants" id="Pp3c2_15730V3.1">
    <property type="protein sequence ID" value="Pp3c2_15730V3.1"/>
    <property type="gene ID" value="Pp3c2_15730"/>
</dbReference>
<proteinExistence type="predicted"/>
<name>A0A2K1L1N5_PHYPA</name>
<gene>
    <name evidence="1" type="ORF">PHYPA_002731</name>
</gene>
<reference evidence="1 3" key="2">
    <citation type="journal article" date="2018" name="Plant J.">
        <title>The Physcomitrella patens chromosome-scale assembly reveals moss genome structure and evolution.</title>
        <authorList>
            <person name="Lang D."/>
            <person name="Ullrich K.K."/>
            <person name="Murat F."/>
            <person name="Fuchs J."/>
            <person name="Jenkins J."/>
            <person name="Haas F.B."/>
            <person name="Piednoel M."/>
            <person name="Gundlach H."/>
            <person name="Van Bel M."/>
            <person name="Meyberg R."/>
            <person name="Vives C."/>
            <person name="Morata J."/>
            <person name="Symeonidi A."/>
            <person name="Hiss M."/>
            <person name="Muchero W."/>
            <person name="Kamisugi Y."/>
            <person name="Saleh O."/>
            <person name="Blanc G."/>
            <person name="Decker E.L."/>
            <person name="van Gessel N."/>
            <person name="Grimwood J."/>
            <person name="Hayes R.D."/>
            <person name="Graham S.W."/>
            <person name="Gunter L.E."/>
            <person name="McDaniel S.F."/>
            <person name="Hoernstein S.N.W."/>
            <person name="Larsson A."/>
            <person name="Li F.W."/>
            <person name="Perroud P.F."/>
            <person name="Phillips J."/>
            <person name="Ranjan P."/>
            <person name="Rokshar D.S."/>
            <person name="Rothfels C.J."/>
            <person name="Schneider L."/>
            <person name="Shu S."/>
            <person name="Stevenson D.W."/>
            <person name="Thummler F."/>
            <person name="Tillich M."/>
            <person name="Villarreal Aguilar J.C."/>
            <person name="Widiez T."/>
            <person name="Wong G.K."/>
            <person name="Wymore A."/>
            <person name="Zhang Y."/>
            <person name="Zimmer A.D."/>
            <person name="Quatrano R.S."/>
            <person name="Mayer K.F.X."/>
            <person name="Goodstein D."/>
            <person name="Casacuberta J.M."/>
            <person name="Vandepoele K."/>
            <person name="Reski R."/>
            <person name="Cuming A.C."/>
            <person name="Tuskan G.A."/>
            <person name="Maumus F."/>
            <person name="Salse J."/>
            <person name="Schmutz J."/>
            <person name="Rensing S.A."/>
        </authorList>
    </citation>
    <scope>NUCLEOTIDE SEQUENCE [LARGE SCALE GENOMIC DNA]</scope>
    <source>
        <strain evidence="2 3">cv. Gransden 2004</strain>
    </source>
</reference>
<evidence type="ECO:0000313" key="3">
    <source>
        <dbReference type="Proteomes" id="UP000006727"/>
    </source>
</evidence>
<protein>
    <submittedName>
        <fullName evidence="1 2">Uncharacterized protein</fullName>
    </submittedName>
</protein>
<dbReference type="Proteomes" id="UP000006727">
    <property type="component" value="Chromosome 2"/>
</dbReference>
<evidence type="ECO:0000313" key="2">
    <source>
        <dbReference type="EnsemblPlants" id="Pp3c2_15730V3.1"/>
    </source>
</evidence>
<accession>A0A2K1L1N5</accession>
<dbReference type="Gramene" id="Pp3c2_15730V3.1">
    <property type="protein sequence ID" value="Pp3c2_15730V3.1"/>
    <property type="gene ID" value="Pp3c2_15730"/>
</dbReference>